<reference evidence="2 3" key="1">
    <citation type="submission" date="2022-07" db="EMBL/GenBank/DDBJ databases">
        <title>Novel species in genus cellulomonas.</title>
        <authorList>
            <person name="Ye L."/>
        </authorList>
    </citation>
    <scope>NUCLEOTIDE SEQUENCE [LARGE SCALE GENOMIC DNA]</scope>
    <source>
        <strain evidence="3">zg-B89</strain>
    </source>
</reference>
<dbReference type="Pfam" id="PF24719">
    <property type="entry name" value="Imm33-like"/>
    <property type="match status" value="1"/>
</dbReference>
<proteinExistence type="predicted"/>
<dbReference type="EMBL" id="CP101987">
    <property type="protein sequence ID" value="UUI72323.1"/>
    <property type="molecule type" value="Genomic_DNA"/>
</dbReference>
<accession>A0ABY5KVG4</accession>
<gene>
    <name evidence="2" type="ORF">NP048_02310</name>
</gene>
<feature type="domain" description="Imm33-like" evidence="1">
    <location>
        <begin position="12"/>
        <end position="110"/>
    </location>
</feature>
<dbReference type="InterPro" id="IPR056509">
    <property type="entry name" value="Imm33-like"/>
</dbReference>
<keyword evidence="3" id="KW-1185">Reference proteome</keyword>
<evidence type="ECO:0000313" key="3">
    <source>
        <dbReference type="Proteomes" id="UP001316384"/>
    </source>
</evidence>
<organism evidence="2 3">
    <name type="scientific">Cellulomonas xiejunii</name>
    <dbReference type="NCBI Taxonomy" id="2968083"/>
    <lineage>
        <taxon>Bacteria</taxon>
        <taxon>Bacillati</taxon>
        <taxon>Actinomycetota</taxon>
        <taxon>Actinomycetes</taxon>
        <taxon>Micrococcales</taxon>
        <taxon>Cellulomonadaceae</taxon>
        <taxon>Cellulomonas</taxon>
    </lineage>
</organism>
<name>A0ABY5KVG4_9CELL</name>
<sequence>MAETALGRGGDVAGRFGADRSPVLPGEIVGVAQAVGTGLLPINGLRHPPAGRACGWYIWAGEELSSAADFFEPRHVEHLGPLSQWVRPYLELAPGWRFLIAPGYEDVWFDAGLLQGS</sequence>
<dbReference type="RefSeq" id="WP_227577884.1">
    <property type="nucleotide sequence ID" value="NZ_CP101987.1"/>
</dbReference>
<evidence type="ECO:0000313" key="2">
    <source>
        <dbReference type="EMBL" id="UUI72323.1"/>
    </source>
</evidence>
<evidence type="ECO:0000259" key="1">
    <source>
        <dbReference type="Pfam" id="PF24719"/>
    </source>
</evidence>
<protein>
    <recommendedName>
        <fullName evidence="1">Imm33-like domain-containing protein</fullName>
    </recommendedName>
</protein>
<dbReference type="Proteomes" id="UP001316384">
    <property type="component" value="Chromosome"/>
</dbReference>